<evidence type="ECO:0000259" key="4">
    <source>
        <dbReference type="Pfam" id="PF00135"/>
    </source>
</evidence>
<dbReference type="InterPro" id="IPR002018">
    <property type="entry name" value="CarbesteraseB"/>
</dbReference>
<evidence type="ECO:0000256" key="3">
    <source>
        <dbReference type="RuleBase" id="RU361235"/>
    </source>
</evidence>
<dbReference type="Pfam" id="PF00135">
    <property type="entry name" value="COesterase"/>
    <property type="match status" value="1"/>
</dbReference>
<dbReference type="PANTHER" id="PTHR11559">
    <property type="entry name" value="CARBOXYLESTERASE"/>
    <property type="match status" value="1"/>
</dbReference>
<keyword evidence="2 3" id="KW-0378">Hydrolase</keyword>
<dbReference type="Proteomes" id="UP001286456">
    <property type="component" value="Unassembled WGS sequence"/>
</dbReference>
<gene>
    <name evidence="5" type="ORF">B0T19DRAFT_474808</name>
</gene>
<reference evidence="5" key="2">
    <citation type="submission" date="2023-06" db="EMBL/GenBank/DDBJ databases">
        <authorList>
            <consortium name="Lawrence Berkeley National Laboratory"/>
            <person name="Haridas S."/>
            <person name="Hensen N."/>
            <person name="Bonometti L."/>
            <person name="Westerberg I."/>
            <person name="Brannstrom I.O."/>
            <person name="Guillou S."/>
            <person name="Cros-Aarteil S."/>
            <person name="Calhoun S."/>
            <person name="Kuo A."/>
            <person name="Mondo S."/>
            <person name="Pangilinan J."/>
            <person name="Riley R."/>
            <person name="Labutti K."/>
            <person name="Andreopoulos B."/>
            <person name="Lipzen A."/>
            <person name="Chen C."/>
            <person name="Yanf M."/>
            <person name="Daum C."/>
            <person name="Ng V."/>
            <person name="Clum A."/>
            <person name="Steindorff A."/>
            <person name="Ohm R."/>
            <person name="Martin F."/>
            <person name="Silar P."/>
            <person name="Natvig D."/>
            <person name="Lalanne C."/>
            <person name="Gautier V."/>
            <person name="Ament-Velasquez S.L."/>
            <person name="Kruys A."/>
            <person name="Hutchinson M.I."/>
            <person name="Powell A.J."/>
            <person name="Barry K."/>
            <person name="Miller A.N."/>
            <person name="Grigoriev I.V."/>
            <person name="Debuchy R."/>
            <person name="Gladieux P."/>
            <person name="Thoren M.H."/>
            <person name="Johannesson H."/>
        </authorList>
    </citation>
    <scope>NUCLEOTIDE SEQUENCE</scope>
    <source>
        <strain evidence="5">SMH4131-1</strain>
    </source>
</reference>
<dbReference type="InterPro" id="IPR019826">
    <property type="entry name" value="Carboxylesterase_B_AS"/>
</dbReference>
<protein>
    <recommendedName>
        <fullName evidence="3">Carboxylic ester hydrolase</fullName>
        <ecNumber evidence="3">3.1.1.-</ecNumber>
    </recommendedName>
</protein>
<dbReference type="AlphaFoldDB" id="A0AAE0IL45"/>
<sequence>MATFAHPVIGQVVGKEADKCTQFLGIKYATLRDRFAVAELLRHDGSGIDATKYGPQVISPEQGVDIELGFIQQSLPKPEFPGLSEVDGLNLNITVPGSVTDAQPTKSLPVVVFIHGGGFNIGSNWWPQSDFAALVRLSTELGKPMIGININYRLGALGFLTSPELRAAGYKPNNGLRDQKTALRWIRENISGFGGNPDDITVMGQSAGAAMDLLGLQNTPSAGMVERLLELPVHDLFTKMTPAVPFLPTVDGDIIPRPFTFDTFASETAHMKSRQWIERVLLVYSKLDASIMAYAGLLPRKNGIAAAFRASATKSLQDHPEALASLLEQYSLGTSPPTTDDEALMNILRLMSDVAFFLPTVDFANKFANRTFVVVFNEPNPWDGLFKGHASHLLDVAFLFQNFNASLKDVQRAGAVAFGEDTIAYVNGETPWKVDVSDDGERSIGAYADGKRLGPGEEGTQQEMHRRHLVLGLARDNGGPGLDALVRVVTDFMSG</sequence>
<dbReference type="InterPro" id="IPR029058">
    <property type="entry name" value="AB_hydrolase_fold"/>
</dbReference>
<organism evidence="5 6">
    <name type="scientific">Cercophora scortea</name>
    <dbReference type="NCBI Taxonomy" id="314031"/>
    <lineage>
        <taxon>Eukaryota</taxon>
        <taxon>Fungi</taxon>
        <taxon>Dikarya</taxon>
        <taxon>Ascomycota</taxon>
        <taxon>Pezizomycotina</taxon>
        <taxon>Sordariomycetes</taxon>
        <taxon>Sordariomycetidae</taxon>
        <taxon>Sordariales</taxon>
        <taxon>Lasiosphaeriaceae</taxon>
        <taxon>Cercophora</taxon>
    </lineage>
</organism>
<name>A0AAE0IL45_9PEZI</name>
<dbReference type="PROSITE" id="PS00122">
    <property type="entry name" value="CARBOXYLESTERASE_B_1"/>
    <property type="match status" value="1"/>
</dbReference>
<proteinExistence type="inferred from homology"/>
<dbReference type="InterPro" id="IPR050309">
    <property type="entry name" value="Type-B_Carboxylest/Lipase"/>
</dbReference>
<dbReference type="Gene3D" id="3.40.50.1820">
    <property type="entry name" value="alpha/beta hydrolase"/>
    <property type="match status" value="2"/>
</dbReference>
<evidence type="ECO:0000313" key="6">
    <source>
        <dbReference type="Proteomes" id="UP001286456"/>
    </source>
</evidence>
<evidence type="ECO:0000313" key="5">
    <source>
        <dbReference type="EMBL" id="KAK3326934.1"/>
    </source>
</evidence>
<keyword evidence="6" id="KW-1185">Reference proteome</keyword>
<dbReference type="GO" id="GO:0016787">
    <property type="term" value="F:hydrolase activity"/>
    <property type="evidence" value="ECO:0007669"/>
    <property type="project" value="UniProtKB-KW"/>
</dbReference>
<comment type="caution">
    <text evidence="5">The sequence shown here is derived from an EMBL/GenBank/DDBJ whole genome shotgun (WGS) entry which is preliminary data.</text>
</comment>
<feature type="domain" description="Carboxylesterase type B" evidence="4">
    <location>
        <begin position="10"/>
        <end position="226"/>
    </location>
</feature>
<evidence type="ECO:0000256" key="1">
    <source>
        <dbReference type="ARBA" id="ARBA00005964"/>
    </source>
</evidence>
<accession>A0AAE0IL45</accession>
<comment type="similarity">
    <text evidence="1 3">Belongs to the type-B carboxylesterase/lipase family.</text>
</comment>
<dbReference type="EC" id="3.1.1.-" evidence="3"/>
<dbReference type="SUPFAM" id="SSF53474">
    <property type="entry name" value="alpha/beta-Hydrolases"/>
    <property type="match status" value="1"/>
</dbReference>
<evidence type="ECO:0000256" key="2">
    <source>
        <dbReference type="ARBA" id="ARBA00022801"/>
    </source>
</evidence>
<reference evidence="5" key="1">
    <citation type="journal article" date="2023" name="Mol. Phylogenet. Evol.">
        <title>Genome-scale phylogeny and comparative genomics of the fungal order Sordariales.</title>
        <authorList>
            <person name="Hensen N."/>
            <person name="Bonometti L."/>
            <person name="Westerberg I."/>
            <person name="Brannstrom I.O."/>
            <person name="Guillou S."/>
            <person name="Cros-Aarteil S."/>
            <person name="Calhoun S."/>
            <person name="Haridas S."/>
            <person name="Kuo A."/>
            <person name="Mondo S."/>
            <person name="Pangilinan J."/>
            <person name="Riley R."/>
            <person name="LaButti K."/>
            <person name="Andreopoulos B."/>
            <person name="Lipzen A."/>
            <person name="Chen C."/>
            <person name="Yan M."/>
            <person name="Daum C."/>
            <person name="Ng V."/>
            <person name="Clum A."/>
            <person name="Steindorff A."/>
            <person name="Ohm R.A."/>
            <person name="Martin F."/>
            <person name="Silar P."/>
            <person name="Natvig D.O."/>
            <person name="Lalanne C."/>
            <person name="Gautier V."/>
            <person name="Ament-Velasquez S.L."/>
            <person name="Kruys A."/>
            <person name="Hutchinson M.I."/>
            <person name="Powell A.J."/>
            <person name="Barry K."/>
            <person name="Miller A.N."/>
            <person name="Grigoriev I.V."/>
            <person name="Debuchy R."/>
            <person name="Gladieux P."/>
            <person name="Hiltunen Thoren M."/>
            <person name="Johannesson H."/>
        </authorList>
    </citation>
    <scope>NUCLEOTIDE SEQUENCE</scope>
    <source>
        <strain evidence="5">SMH4131-1</strain>
    </source>
</reference>
<dbReference type="EMBL" id="JAUEPO010000003">
    <property type="protein sequence ID" value="KAK3326934.1"/>
    <property type="molecule type" value="Genomic_DNA"/>
</dbReference>